<evidence type="ECO:0000313" key="2">
    <source>
        <dbReference type="EMBL" id="CAD5243244.1"/>
    </source>
</evidence>
<dbReference type="Proteomes" id="UP000516304">
    <property type="component" value="Chromosome TIRI35C"/>
</dbReference>
<reference evidence="2 3" key="1">
    <citation type="submission" date="2020-09" db="EMBL/GenBank/DDBJ databases">
        <authorList>
            <person name="Courtine D."/>
        </authorList>
    </citation>
    <scope>NUCLEOTIDE SEQUENCE [LARGE SCALE GENOMIC DNA]</scope>
    <source>
        <strain evidence="2 3">IRI35c</strain>
    </source>
</reference>
<name>A0A7G2D492_9EURY</name>
<gene>
    <name evidence="2" type="ORF">TIRI35C_0090</name>
</gene>
<dbReference type="AlphaFoldDB" id="A0A7G2D492"/>
<keyword evidence="3" id="KW-1185">Reference proteome</keyword>
<keyword evidence="1" id="KW-0472">Membrane</keyword>
<keyword evidence="1" id="KW-0812">Transmembrane</keyword>
<accession>A0A7G2D492</accession>
<evidence type="ECO:0000313" key="3">
    <source>
        <dbReference type="Proteomes" id="UP000516304"/>
    </source>
</evidence>
<feature type="transmembrane region" description="Helical" evidence="1">
    <location>
        <begin position="6"/>
        <end position="26"/>
    </location>
</feature>
<dbReference type="KEGG" id="tcq:TIRI35C_0090"/>
<proteinExistence type="predicted"/>
<protein>
    <submittedName>
        <fullName evidence="2">Uncharacterized protein</fullName>
    </submittedName>
</protein>
<evidence type="ECO:0000256" key="1">
    <source>
        <dbReference type="SAM" id="Phobius"/>
    </source>
</evidence>
<keyword evidence="1" id="KW-1133">Transmembrane helix</keyword>
<dbReference type="EMBL" id="LR881183">
    <property type="protein sequence ID" value="CAD5243244.1"/>
    <property type="molecule type" value="Genomic_DNA"/>
</dbReference>
<sequence>MAMLPYVVYNGMEIYIGSLFKGYVLVKVTSMKTRGHTANRLQ</sequence>
<organism evidence="2 3">
    <name type="scientific">Thermococcus camini</name>
    <dbReference type="NCBI Taxonomy" id="2016373"/>
    <lineage>
        <taxon>Archaea</taxon>
        <taxon>Methanobacteriati</taxon>
        <taxon>Methanobacteriota</taxon>
        <taxon>Thermococci</taxon>
        <taxon>Thermococcales</taxon>
        <taxon>Thermococcaceae</taxon>
        <taxon>Thermococcus</taxon>
    </lineage>
</organism>